<dbReference type="Proteomes" id="UP000001351">
    <property type="component" value="Chromosome"/>
</dbReference>
<dbReference type="PANTHER" id="PTHR14239:SF10">
    <property type="entry name" value="REDUCTASE"/>
    <property type="match status" value="1"/>
</dbReference>
<feature type="domain" description="Pyrroline-5-carboxylate reductase catalytic N-terminal" evidence="2">
    <location>
        <begin position="8"/>
        <end position="98"/>
    </location>
</feature>
<dbReference type="HOGENOM" id="CLU_076368_0_2_7"/>
<dbReference type="InterPro" id="IPR051267">
    <property type="entry name" value="STEAP_metalloreductase"/>
</dbReference>
<dbReference type="EMBL" id="CP002271">
    <property type="protein sequence ID" value="ADO70191.1"/>
    <property type="molecule type" value="Genomic_DNA"/>
</dbReference>
<evidence type="ECO:0000313" key="3">
    <source>
        <dbReference type="EMBL" id="ADO70191.1"/>
    </source>
</evidence>
<dbReference type="InterPro" id="IPR028939">
    <property type="entry name" value="P5C_Rdtase_cat_N"/>
</dbReference>
<evidence type="ECO:0000259" key="2">
    <source>
        <dbReference type="Pfam" id="PF03807"/>
    </source>
</evidence>
<keyword evidence="4" id="KW-1185">Reference proteome</keyword>
<dbReference type="SUPFAM" id="SSF51735">
    <property type="entry name" value="NAD(P)-binding Rossmann-fold domains"/>
    <property type="match status" value="1"/>
</dbReference>
<dbReference type="eggNOG" id="COG2085">
    <property type="taxonomic scope" value="Bacteria"/>
</dbReference>
<accession>E3FF10</accession>
<dbReference type="Pfam" id="PF03807">
    <property type="entry name" value="F420_oxidored"/>
    <property type="match status" value="1"/>
</dbReference>
<evidence type="ECO:0000313" key="4">
    <source>
        <dbReference type="Proteomes" id="UP000001351"/>
    </source>
</evidence>
<proteinExistence type="predicted"/>
<name>E3FF10_STIAD</name>
<sequence length="246" mass="26146">MSAEKFSIGVIGSGLIGGAVARLAREVGHDVMIANSRAPETLADFAREIGAKAVWAREAATAKDIVVLSIPPKGVAQMPPEVFAATPKGAAIVDTVNYYPRTRDGVIIEIEEGLLESEWVARCIGRPVIKAFNMVKARSLATAGAPRGTPGRIAISLAGDDPEARARVATLIDQMGFDPVDVGALSESWRMQPGTIGYCHDYNALTLRAALAATRRSRIAEYREESDDFATEQVKLLGSVDAVGRA</sequence>
<dbReference type="OrthoDB" id="5524287at2"/>
<dbReference type="RefSeq" id="WP_013375197.1">
    <property type="nucleotide sequence ID" value="NC_014623.1"/>
</dbReference>
<dbReference type="STRING" id="378806.STAUR_2387"/>
<dbReference type="Gene3D" id="3.40.50.720">
    <property type="entry name" value="NAD(P)-binding Rossmann-like Domain"/>
    <property type="match status" value="1"/>
</dbReference>
<gene>
    <name evidence="3" type="ordered locus">STAUR_2387</name>
</gene>
<dbReference type="KEGG" id="sur:STAUR_2387"/>
<reference evidence="3 4" key="1">
    <citation type="journal article" date="2011" name="Mol. Biol. Evol.">
        <title>Comparative genomic analysis of fruiting body formation in Myxococcales.</title>
        <authorList>
            <person name="Huntley S."/>
            <person name="Hamann N."/>
            <person name="Wegener-Feldbrugge S."/>
            <person name="Treuner-Lange A."/>
            <person name="Kube M."/>
            <person name="Reinhardt R."/>
            <person name="Klages S."/>
            <person name="Muller R."/>
            <person name="Ronning C.M."/>
            <person name="Nierman W.C."/>
            <person name="Sogaard-Andersen L."/>
        </authorList>
    </citation>
    <scope>NUCLEOTIDE SEQUENCE [LARGE SCALE GENOMIC DNA]</scope>
    <source>
        <strain evidence="3 4">DW4/3-1</strain>
    </source>
</reference>
<protein>
    <submittedName>
        <fullName evidence="3">NADP oxidoreductase, coenzyme f420-dependent</fullName>
    </submittedName>
</protein>
<dbReference type="AlphaFoldDB" id="E3FF10"/>
<dbReference type="InterPro" id="IPR036291">
    <property type="entry name" value="NAD(P)-bd_dom_sf"/>
</dbReference>
<keyword evidence="1" id="KW-0560">Oxidoreductase</keyword>
<evidence type="ECO:0000256" key="1">
    <source>
        <dbReference type="ARBA" id="ARBA00023002"/>
    </source>
</evidence>
<dbReference type="PANTHER" id="PTHR14239">
    <property type="entry name" value="DUDULIN-RELATED"/>
    <property type="match status" value="1"/>
</dbReference>
<dbReference type="GO" id="GO:0016491">
    <property type="term" value="F:oxidoreductase activity"/>
    <property type="evidence" value="ECO:0007669"/>
    <property type="project" value="UniProtKB-KW"/>
</dbReference>
<organism evidence="3 4">
    <name type="scientific">Stigmatella aurantiaca (strain DW4/3-1)</name>
    <dbReference type="NCBI Taxonomy" id="378806"/>
    <lineage>
        <taxon>Bacteria</taxon>
        <taxon>Pseudomonadati</taxon>
        <taxon>Myxococcota</taxon>
        <taxon>Myxococcia</taxon>
        <taxon>Myxococcales</taxon>
        <taxon>Cystobacterineae</taxon>
        <taxon>Archangiaceae</taxon>
        <taxon>Stigmatella</taxon>
    </lineage>
</organism>